<evidence type="ECO:0000259" key="3">
    <source>
        <dbReference type="Pfam" id="PF13649"/>
    </source>
</evidence>
<dbReference type="InterPro" id="IPR029063">
    <property type="entry name" value="SAM-dependent_MTases_sf"/>
</dbReference>
<keyword evidence="5" id="KW-1185">Reference proteome</keyword>
<evidence type="ECO:0000256" key="1">
    <source>
        <dbReference type="ARBA" id="ARBA00022603"/>
    </source>
</evidence>
<gene>
    <name evidence="4" type="ORF">GCM10022223_04990</name>
</gene>
<evidence type="ECO:0000313" key="4">
    <source>
        <dbReference type="EMBL" id="GAA3593151.1"/>
    </source>
</evidence>
<dbReference type="SUPFAM" id="SSF53335">
    <property type="entry name" value="S-adenosyl-L-methionine-dependent methyltransferases"/>
    <property type="match status" value="1"/>
</dbReference>
<keyword evidence="1 4" id="KW-0489">Methyltransferase</keyword>
<dbReference type="Gene3D" id="3.40.50.150">
    <property type="entry name" value="Vaccinia Virus protein VP39"/>
    <property type="match status" value="1"/>
</dbReference>
<dbReference type="PANTHER" id="PTHR43861:SF1">
    <property type="entry name" value="TRANS-ACONITATE 2-METHYLTRANSFERASE"/>
    <property type="match status" value="1"/>
</dbReference>
<protein>
    <submittedName>
        <fullName evidence="4">Class I SAM-dependent methyltransferase</fullName>
    </submittedName>
</protein>
<dbReference type="CDD" id="cd02440">
    <property type="entry name" value="AdoMet_MTases"/>
    <property type="match status" value="1"/>
</dbReference>
<dbReference type="RefSeq" id="WP_231488394.1">
    <property type="nucleotide sequence ID" value="NZ_BAAAZO010000001.1"/>
</dbReference>
<dbReference type="Proteomes" id="UP001501074">
    <property type="component" value="Unassembled WGS sequence"/>
</dbReference>
<feature type="domain" description="Methyltransferase" evidence="3">
    <location>
        <begin position="54"/>
        <end position="144"/>
    </location>
</feature>
<dbReference type="GO" id="GO:0032259">
    <property type="term" value="P:methylation"/>
    <property type="evidence" value="ECO:0007669"/>
    <property type="project" value="UniProtKB-KW"/>
</dbReference>
<dbReference type="Pfam" id="PF13649">
    <property type="entry name" value="Methyltransf_25"/>
    <property type="match status" value="1"/>
</dbReference>
<keyword evidence="2" id="KW-0808">Transferase</keyword>
<accession>A0ABP6YXK1</accession>
<sequence length="217" mass="23724">MTEPDFLSATRATYETVAQTYTNAQSQGLEGRPYDRALLNLFAELLGEFGGTRVADVGCGPGHITALLRDLGLDAFGIDLSPAMLDQARQLYPELEFHEASLLDLRVTDGSLDGIVALYSFNTVPAEHLSQAFEGFRRALRPGGVLLLCFSVRDEPTDMTTWLDHPVTLPLQRLMPDEVARALTGAGLHVQSQLVRDPRPPYETRPYAAIVAARPAS</sequence>
<reference evidence="5" key="1">
    <citation type="journal article" date="2019" name="Int. J. Syst. Evol. Microbiol.">
        <title>The Global Catalogue of Microorganisms (GCM) 10K type strain sequencing project: providing services to taxonomists for standard genome sequencing and annotation.</title>
        <authorList>
            <consortium name="The Broad Institute Genomics Platform"/>
            <consortium name="The Broad Institute Genome Sequencing Center for Infectious Disease"/>
            <person name="Wu L."/>
            <person name="Ma J."/>
        </authorList>
    </citation>
    <scope>NUCLEOTIDE SEQUENCE [LARGE SCALE GENOMIC DNA]</scope>
    <source>
        <strain evidence="5">JCM 16902</strain>
    </source>
</reference>
<dbReference type="EMBL" id="BAAAZO010000001">
    <property type="protein sequence ID" value="GAA3593151.1"/>
    <property type="molecule type" value="Genomic_DNA"/>
</dbReference>
<evidence type="ECO:0000313" key="5">
    <source>
        <dbReference type="Proteomes" id="UP001501074"/>
    </source>
</evidence>
<proteinExistence type="predicted"/>
<organism evidence="4 5">
    <name type="scientific">Kineosporia mesophila</name>
    <dbReference type="NCBI Taxonomy" id="566012"/>
    <lineage>
        <taxon>Bacteria</taxon>
        <taxon>Bacillati</taxon>
        <taxon>Actinomycetota</taxon>
        <taxon>Actinomycetes</taxon>
        <taxon>Kineosporiales</taxon>
        <taxon>Kineosporiaceae</taxon>
        <taxon>Kineosporia</taxon>
    </lineage>
</organism>
<name>A0ABP6YXK1_9ACTN</name>
<dbReference type="PANTHER" id="PTHR43861">
    <property type="entry name" value="TRANS-ACONITATE 2-METHYLTRANSFERASE-RELATED"/>
    <property type="match status" value="1"/>
</dbReference>
<evidence type="ECO:0000256" key="2">
    <source>
        <dbReference type="ARBA" id="ARBA00022679"/>
    </source>
</evidence>
<dbReference type="InterPro" id="IPR041698">
    <property type="entry name" value="Methyltransf_25"/>
</dbReference>
<comment type="caution">
    <text evidence="4">The sequence shown here is derived from an EMBL/GenBank/DDBJ whole genome shotgun (WGS) entry which is preliminary data.</text>
</comment>
<dbReference type="GO" id="GO:0008168">
    <property type="term" value="F:methyltransferase activity"/>
    <property type="evidence" value="ECO:0007669"/>
    <property type="project" value="UniProtKB-KW"/>
</dbReference>